<name>A0AAD8EU25_BIOPF</name>
<dbReference type="PANTHER" id="PTHR33371:SF4">
    <property type="entry name" value="INTERMEMBRANE PHOSPHOLIPID TRANSPORT SYSTEM BINDING PROTEIN MLAD"/>
    <property type="match status" value="1"/>
</dbReference>
<evidence type="ECO:0000259" key="3">
    <source>
        <dbReference type="Pfam" id="PF02470"/>
    </source>
</evidence>
<comment type="caution">
    <text evidence="4">The sequence shown here is derived from an EMBL/GenBank/DDBJ whole genome shotgun (WGS) entry which is preliminary data.</text>
</comment>
<evidence type="ECO:0000313" key="4">
    <source>
        <dbReference type="EMBL" id="KAK0039378.1"/>
    </source>
</evidence>
<feature type="domain" description="Mce/MlaD" evidence="3">
    <location>
        <begin position="44"/>
        <end position="132"/>
    </location>
</feature>
<reference evidence="4" key="2">
    <citation type="submission" date="2023-04" db="EMBL/GenBank/DDBJ databases">
        <authorList>
            <person name="Bu L."/>
            <person name="Lu L."/>
            <person name="Laidemitt M.R."/>
            <person name="Zhang S.M."/>
            <person name="Mutuku M."/>
            <person name="Mkoji G."/>
            <person name="Steinauer M."/>
            <person name="Loker E.S."/>
        </authorList>
    </citation>
    <scope>NUCLEOTIDE SEQUENCE</scope>
    <source>
        <strain evidence="4">KasaAsao</strain>
        <tissue evidence="4">Whole Snail</tissue>
    </source>
</reference>
<gene>
    <name evidence="4" type="ORF">Bpfe_031211</name>
</gene>
<dbReference type="Pfam" id="PF02470">
    <property type="entry name" value="MlaD"/>
    <property type="match status" value="1"/>
</dbReference>
<accession>A0AAD8EU25</accession>
<feature type="compositionally biased region" description="Basic residues" evidence="1">
    <location>
        <begin position="327"/>
        <end position="338"/>
    </location>
</feature>
<keyword evidence="2" id="KW-1133">Transmembrane helix</keyword>
<sequence>MPRTQNNLTFSQLRVGLFVLIALAVLGFLILNSTGEFNPFEKKLHLKARFVTADGLREGAEVQLAGVTIGKVDEVKFLPPDSPEDEKIEARISVAQELDGQAISERIRTDSLAQLVALSVLGNDKMINITPGTVKGSPVSENHVLTSSAAISINQLTSTGNDLLQQINKIAVPANEILNKANRGEGSMGRFINDESFYNNLDATLTESKATILKLQTTLDKVNRGEGSAGKILNDPELYNSLNKTVAQLEGISQDLRAGKGTAGKFLTDEAIYNETRAAIQDLRNTMRELKPTFGQSQQDFRECRTDHRRPQSRKRFRRKDIEGRTALRRSQKHARKV</sequence>
<keyword evidence="2" id="KW-0812">Transmembrane</keyword>
<dbReference type="EMBL" id="JASAOG010000451">
    <property type="protein sequence ID" value="KAK0039378.1"/>
    <property type="molecule type" value="Genomic_DNA"/>
</dbReference>
<dbReference type="PANTHER" id="PTHR33371">
    <property type="entry name" value="INTERMEMBRANE PHOSPHOLIPID TRANSPORT SYSTEM BINDING PROTEIN MLAD-RELATED"/>
    <property type="match status" value="1"/>
</dbReference>
<evidence type="ECO:0000256" key="1">
    <source>
        <dbReference type="SAM" id="MobiDB-lite"/>
    </source>
</evidence>
<organism evidence="4 5">
    <name type="scientific">Biomphalaria pfeifferi</name>
    <name type="common">Bloodfluke planorb</name>
    <name type="synonym">Freshwater snail</name>
    <dbReference type="NCBI Taxonomy" id="112525"/>
    <lineage>
        <taxon>Eukaryota</taxon>
        <taxon>Metazoa</taxon>
        <taxon>Spiralia</taxon>
        <taxon>Lophotrochozoa</taxon>
        <taxon>Mollusca</taxon>
        <taxon>Gastropoda</taxon>
        <taxon>Heterobranchia</taxon>
        <taxon>Euthyneura</taxon>
        <taxon>Panpulmonata</taxon>
        <taxon>Hygrophila</taxon>
        <taxon>Lymnaeoidea</taxon>
        <taxon>Planorbidae</taxon>
        <taxon>Biomphalaria</taxon>
    </lineage>
</organism>
<proteinExistence type="predicted"/>
<feature type="region of interest" description="Disordered" evidence="1">
    <location>
        <begin position="293"/>
        <end position="338"/>
    </location>
</feature>
<dbReference type="AlphaFoldDB" id="A0AAD8EU25"/>
<feature type="compositionally biased region" description="Basic and acidic residues" evidence="1">
    <location>
        <begin position="300"/>
        <end position="310"/>
    </location>
</feature>
<keyword evidence="5" id="KW-1185">Reference proteome</keyword>
<keyword evidence="2" id="KW-0472">Membrane</keyword>
<dbReference type="InterPro" id="IPR003399">
    <property type="entry name" value="Mce/MlaD"/>
</dbReference>
<feature type="transmembrane region" description="Helical" evidence="2">
    <location>
        <begin position="12"/>
        <end position="31"/>
    </location>
</feature>
<evidence type="ECO:0000256" key="2">
    <source>
        <dbReference type="SAM" id="Phobius"/>
    </source>
</evidence>
<dbReference type="Proteomes" id="UP001233172">
    <property type="component" value="Unassembled WGS sequence"/>
</dbReference>
<protein>
    <submittedName>
        <fullName evidence="4">MCE family protein</fullName>
    </submittedName>
</protein>
<dbReference type="InterPro" id="IPR052336">
    <property type="entry name" value="MlaD_Phospholipid_Transporter"/>
</dbReference>
<reference evidence="4" key="1">
    <citation type="journal article" date="2023" name="PLoS Negl. Trop. Dis.">
        <title>A genome sequence for Biomphalaria pfeifferi, the major vector snail for the human-infecting parasite Schistosoma mansoni.</title>
        <authorList>
            <person name="Bu L."/>
            <person name="Lu L."/>
            <person name="Laidemitt M.R."/>
            <person name="Zhang S.M."/>
            <person name="Mutuku M."/>
            <person name="Mkoji G."/>
            <person name="Steinauer M."/>
            <person name="Loker E.S."/>
        </authorList>
    </citation>
    <scope>NUCLEOTIDE SEQUENCE</scope>
    <source>
        <strain evidence="4">KasaAsao</strain>
    </source>
</reference>
<evidence type="ECO:0000313" key="5">
    <source>
        <dbReference type="Proteomes" id="UP001233172"/>
    </source>
</evidence>